<reference evidence="1 2" key="1">
    <citation type="journal article" date="2019" name="Emerg. Microbes Infect.">
        <title>Comprehensive subspecies identification of 175 nontuberculous mycobacteria species based on 7547 genomic profiles.</title>
        <authorList>
            <person name="Matsumoto Y."/>
            <person name="Kinjo T."/>
            <person name="Motooka D."/>
            <person name="Nabeya D."/>
            <person name="Jung N."/>
            <person name="Uechi K."/>
            <person name="Horii T."/>
            <person name="Iida T."/>
            <person name="Fujita J."/>
            <person name="Nakamura S."/>
        </authorList>
    </citation>
    <scope>NUCLEOTIDE SEQUENCE [LARGE SCALE GENOMIC DNA]</scope>
    <source>
        <strain evidence="1 2">JCM 12404</strain>
    </source>
</reference>
<evidence type="ECO:0000313" key="1">
    <source>
        <dbReference type="EMBL" id="BBX48751.1"/>
    </source>
</evidence>
<keyword evidence="2" id="KW-1185">Reference proteome</keyword>
<accession>A0A7I7L4L1</accession>
<organism evidence="1 2">
    <name type="scientific">Mycobacterium cookii</name>
    <dbReference type="NCBI Taxonomy" id="1775"/>
    <lineage>
        <taxon>Bacteria</taxon>
        <taxon>Bacillati</taxon>
        <taxon>Actinomycetota</taxon>
        <taxon>Actinomycetes</taxon>
        <taxon>Mycobacteriales</taxon>
        <taxon>Mycobacteriaceae</taxon>
        <taxon>Mycobacterium</taxon>
    </lineage>
</organism>
<evidence type="ECO:0008006" key="3">
    <source>
        <dbReference type="Google" id="ProtNLM"/>
    </source>
</evidence>
<dbReference type="Gene3D" id="1.10.287.1060">
    <property type="entry name" value="ESAT-6-like"/>
    <property type="match status" value="1"/>
</dbReference>
<dbReference type="KEGG" id="mcoo:MCOO_47660"/>
<sequence>MADQLKADLVALHHCSNDMLNAVGDAALEFINHEDGLAEAAPGWVGSSQAALAELAAHWEARHSHHKLQVGGLGTHVNDAMTRYSAHEDGSAQALGSLPG</sequence>
<name>A0A7I7L4L1_9MYCO</name>
<dbReference type="InterPro" id="IPR036689">
    <property type="entry name" value="ESAT-6-like_sf"/>
</dbReference>
<proteinExistence type="predicted"/>
<protein>
    <recommendedName>
        <fullName evidence="3">WXG100 family type VII secretion target</fullName>
    </recommendedName>
</protein>
<evidence type="ECO:0000313" key="2">
    <source>
        <dbReference type="Proteomes" id="UP000465866"/>
    </source>
</evidence>
<dbReference type="EMBL" id="AP022569">
    <property type="protein sequence ID" value="BBX48751.1"/>
    <property type="molecule type" value="Genomic_DNA"/>
</dbReference>
<gene>
    <name evidence="1" type="ORF">MCOO_47660</name>
</gene>
<dbReference type="RefSeq" id="WP_232064778.1">
    <property type="nucleotide sequence ID" value="NZ_AP022569.1"/>
</dbReference>
<dbReference type="SUPFAM" id="SSF140453">
    <property type="entry name" value="EsxAB dimer-like"/>
    <property type="match status" value="1"/>
</dbReference>
<dbReference type="Proteomes" id="UP000465866">
    <property type="component" value="Chromosome"/>
</dbReference>
<dbReference type="AlphaFoldDB" id="A0A7I7L4L1"/>